<dbReference type="PANTHER" id="PTHR44846">
    <property type="entry name" value="MANNOSYL-D-GLYCERATE TRANSPORT/METABOLISM SYSTEM REPRESSOR MNGR-RELATED"/>
    <property type="match status" value="1"/>
</dbReference>
<dbReference type="SUPFAM" id="SSF46785">
    <property type="entry name" value="Winged helix' DNA-binding domain"/>
    <property type="match status" value="1"/>
</dbReference>
<dbReference type="InterPro" id="IPR050679">
    <property type="entry name" value="Bact_HTH_transcr_reg"/>
</dbReference>
<keyword evidence="7" id="KW-1185">Reference proteome</keyword>
<organism evidence="5 8">
    <name type="scientific">Tatumella citrea</name>
    <name type="common">Pantoea citrea</name>
    <dbReference type="NCBI Taxonomy" id="53336"/>
    <lineage>
        <taxon>Bacteria</taxon>
        <taxon>Pseudomonadati</taxon>
        <taxon>Pseudomonadota</taxon>
        <taxon>Gammaproteobacteria</taxon>
        <taxon>Enterobacterales</taxon>
        <taxon>Erwiniaceae</taxon>
        <taxon>Tatumella</taxon>
    </lineage>
</organism>
<protein>
    <recommendedName>
        <fullName evidence="4">HTH gntR-type domain-containing protein</fullName>
    </recommendedName>
</protein>
<dbReference type="OrthoDB" id="9028214at2"/>
<dbReference type="PANTHER" id="PTHR44846:SF1">
    <property type="entry name" value="MANNOSYL-D-GLYCERATE TRANSPORT_METABOLISM SYSTEM REPRESSOR MNGR-RELATED"/>
    <property type="match status" value="1"/>
</dbReference>
<dbReference type="AlphaFoldDB" id="A0A1Y0L972"/>
<gene>
    <name evidence="5" type="ORF">A7K98_11345</name>
    <name evidence="6" type="ORF">A7K99_11345</name>
</gene>
<dbReference type="InterPro" id="IPR000524">
    <property type="entry name" value="Tscrpt_reg_HTH_GntR"/>
</dbReference>
<evidence type="ECO:0000256" key="1">
    <source>
        <dbReference type="ARBA" id="ARBA00023015"/>
    </source>
</evidence>
<feature type="domain" description="HTH gntR-type" evidence="4">
    <location>
        <begin position="18"/>
        <end position="86"/>
    </location>
</feature>
<dbReference type="RefSeq" id="WP_087488675.1">
    <property type="nucleotide sequence ID" value="NZ_CP015579.1"/>
</dbReference>
<evidence type="ECO:0000256" key="2">
    <source>
        <dbReference type="ARBA" id="ARBA00023125"/>
    </source>
</evidence>
<dbReference type="KEGG" id="tci:A7K98_11345"/>
<dbReference type="GO" id="GO:0003700">
    <property type="term" value="F:DNA-binding transcription factor activity"/>
    <property type="evidence" value="ECO:0007669"/>
    <property type="project" value="InterPro"/>
</dbReference>
<proteinExistence type="predicted"/>
<evidence type="ECO:0000313" key="8">
    <source>
        <dbReference type="Proteomes" id="UP000195814"/>
    </source>
</evidence>
<dbReference type="InterPro" id="IPR028978">
    <property type="entry name" value="Chorismate_lyase_/UTRA_dom_sf"/>
</dbReference>
<reference evidence="7 8" key="1">
    <citation type="submission" date="2016-05" db="EMBL/GenBank/DDBJ databases">
        <title>Complete genome sequence of two 2,5-diketo-D-glunonic acid producing strain Tatumella citrea.</title>
        <authorList>
            <person name="Duan C."/>
            <person name="Yang J."/>
            <person name="Yang S."/>
        </authorList>
    </citation>
    <scope>NUCLEOTIDE SEQUENCE [LARGE SCALE GENOMIC DNA]</scope>
    <source>
        <strain evidence="6 7">ATCC 39140</strain>
        <strain evidence="5 8">DSM 13699</strain>
    </source>
</reference>
<evidence type="ECO:0000313" key="7">
    <source>
        <dbReference type="Proteomes" id="UP000195729"/>
    </source>
</evidence>
<keyword evidence="3" id="KW-0804">Transcription</keyword>
<dbReference type="PRINTS" id="PR00035">
    <property type="entry name" value="HTHGNTR"/>
</dbReference>
<dbReference type="SUPFAM" id="SSF64288">
    <property type="entry name" value="Chorismate lyase-like"/>
    <property type="match status" value="1"/>
</dbReference>
<dbReference type="SMART" id="SM00345">
    <property type="entry name" value="HTH_GNTR"/>
    <property type="match status" value="1"/>
</dbReference>
<evidence type="ECO:0000259" key="4">
    <source>
        <dbReference type="PROSITE" id="PS50949"/>
    </source>
</evidence>
<dbReference type="GO" id="GO:0003677">
    <property type="term" value="F:DNA binding"/>
    <property type="evidence" value="ECO:0007669"/>
    <property type="project" value="UniProtKB-KW"/>
</dbReference>
<dbReference type="InterPro" id="IPR036390">
    <property type="entry name" value="WH_DNA-bd_sf"/>
</dbReference>
<dbReference type="PROSITE" id="PS50949">
    <property type="entry name" value="HTH_GNTR"/>
    <property type="match status" value="1"/>
</dbReference>
<dbReference type="InterPro" id="IPR036388">
    <property type="entry name" value="WH-like_DNA-bd_sf"/>
</dbReference>
<dbReference type="GO" id="GO:0045892">
    <property type="term" value="P:negative regulation of DNA-templated transcription"/>
    <property type="evidence" value="ECO:0007669"/>
    <property type="project" value="TreeGrafter"/>
</dbReference>
<dbReference type="EMBL" id="CP015579">
    <property type="protein sequence ID" value="ARU94315.1"/>
    <property type="molecule type" value="Genomic_DNA"/>
</dbReference>
<evidence type="ECO:0000256" key="3">
    <source>
        <dbReference type="ARBA" id="ARBA00023163"/>
    </source>
</evidence>
<sequence length="261" mass="28324">MPDITDFLSSPLPDSAGQPLRVIIYSRLSEAIRGGLLPPGSMLPKESELGTMLGVSRTVVREALMLLEEDGLLLTRRGIGRFVSSVLPTPGLENLLPPEKLLSNSHSKISLKRIDNRLQKPSDLTHELLHISKNDDSWFCESLVYRDESVIALVQEHLPAGEALDAVDPRIARALSDPQQQHLSVHALLLTLTATAPGPGLCTVQAAIPGTDRGQKLGIDPNAPVMVQTQTFMYQGNPFYLAKIIITPGNPLRINQPATGL</sequence>
<keyword evidence="2" id="KW-0238">DNA-binding</keyword>
<dbReference type="Gene3D" id="3.40.1410.10">
    <property type="entry name" value="Chorismate lyase-like"/>
    <property type="match status" value="1"/>
</dbReference>
<dbReference type="Pfam" id="PF00392">
    <property type="entry name" value="GntR"/>
    <property type="match status" value="1"/>
</dbReference>
<accession>A0A1Y0L972</accession>
<dbReference type="EMBL" id="CP015581">
    <property type="protein sequence ID" value="ARU98355.1"/>
    <property type="molecule type" value="Genomic_DNA"/>
</dbReference>
<evidence type="ECO:0000313" key="5">
    <source>
        <dbReference type="EMBL" id="ARU94315.1"/>
    </source>
</evidence>
<dbReference type="CDD" id="cd07377">
    <property type="entry name" value="WHTH_GntR"/>
    <property type="match status" value="1"/>
</dbReference>
<dbReference type="Proteomes" id="UP000195729">
    <property type="component" value="Chromosome"/>
</dbReference>
<name>A0A1Y0L972_TATCI</name>
<dbReference type="Proteomes" id="UP000195814">
    <property type="component" value="Chromosome"/>
</dbReference>
<dbReference type="Gene3D" id="1.10.10.10">
    <property type="entry name" value="Winged helix-like DNA-binding domain superfamily/Winged helix DNA-binding domain"/>
    <property type="match status" value="1"/>
</dbReference>
<keyword evidence="1" id="KW-0805">Transcription regulation</keyword>
<evidence type="ECO:0000313" key="6">
    <source>
        <dbReference type="EMBL" id="ARU98355.1"/>
    </source>
</evidence>